<keyword evidence="1" id="KW-0732">Signal</keyword>
<evidence type="ECO:0000256" key="1">
    <source>
        <dbReference type="SAM" id="SignalP"/>
    </source>
</evidence>
<evidence type="ECO:0000313" key="3">
    <source>
        <dbReference type="Proteomes" id="UP001162162"/>
    </source>
</evidence>
<dbReference type="InterPro" id="IPR031751">
    <property type="entry name" value="DUF4735"/>
</dbReference>
<organism evidence="2 3">
    <name type="scientific">Aromia moschata</name>
    <dbReference type="NCBI Taxonomy" id="1265417"/>
    <lineage>
        <taxon>Eukaryota</taxon>
        <taxon>Metazoa</taxon>
        <taxon>Ecdysozoa</taxon>
        <taxon>Arthropoda</taxon>
        <taxon>Hexapoda</taxon>
        <taxon>Insecta</taxon>
        <taxon>Pterygota</taxon>
        <taxon>Neoptera</taxon>
        <taxon>Endopterygota</taxon>
        <taxon>Coleoptera</taxon>
        <taxon>Polyphaga</taxon>
        <taxon>Cucujiformia</taxon>
        <taxon>Chrysomeloidea</taxon>
        <taxon>Cerambycidae</taxon>
        <taxon>Cerambycinae</taxon>
        <taxon>Callichromatini</taxon>
        <taxon>Aromia</taxon>
    </lineage>
</organism>
<dbReference type="GO" id="GO:0016020">
    <property type="term" value="C:membrane"/>
    <property type="evidence" value="ECO:0007669"/>
    <property type="project" value="TreeGrafter"/>
</dbReference>
<dbReference type="AlphaFoldDB" id="A0AAV8Z4U5"/>
<feature type="signal peptide" evidence="1">
    <location>
        <begin position="1"/>
        <end position="26"/>
    </location>
</feature>
<comment type="caution">
    <text evidence="2">The sequence shown here is derived from an EMBL/GenBank/DDBJ whole genome shotgun (WGS) entry which is preliminary data.</text>
</comment>
<proteinExistence type="predicted"/>
<dbReference type="EMBL" id="JAPWTK010000014">
    <property type="protein sequence ID" value="KAJ8959046.1"/>
    <property type="molecule type" value="Genomic_DNA"/>
</dbReference>
<dbReference type="Proteomes" id="UP001162162">
    <property type="component" value="Unassembled WGS sequence"/>
</dbReference>
<accession>A0AAV8Z4U5</accession>
<name>A0AAV8Z4U5_9CUCU</name>
<evidence type="ECO:0000313" key="2">
    <source>
        <dbReference type="EMBL" id="KAJ8959046.1"/>
    </source>
</evidence>
<reference evidence="2" key="1">
    <citation type="journal article" date="2023" name="Insect Mol. Biol.">
        <title>Genome sequencing provides insights into the evolution of gene families encoding plant cell wall-degrading enzymes in longhorned beetles.</title>
        <authorList>
            <person name="Shin N.R."/>
            <person name="Okamura Y."/>
            <person name="Kirsch R."/>
            <person name="Pauchet Y."/>
        </authorList>
    </citation>
    <scope>NUCLEOTIDE SEQUENCE</scope>
    <source>
        <strain evidence="2">AMC_N1</strain>
    </source>
</reference>
<protein>
    <submittedName>
        <fullName evidence="2">Uncharacterized protein</fullName>
    </submittedName>
</protein>
<gene>
    <name evidence="2" type="ORF">NQ318_022301</name>
</gene>
<dbReference type="Pfam" id="PF15882">
    <property type="entry name" value="DUF4735"/>
    <property type="match status" value="1"/>
</dbReference>
<feature type="chain" id="PRO_5043843826" evidence="1">
    <location>
        <begin position="27"/>
        <end position="335"/>
    </location>
</feature>
<dbReference type="PANTHER" id="PTHR33539">
    <property type="entry name" value="UPF0764 PROTEIN C16ORF89"/>
    <property type="match status" value="1"/>
</dbReference>
<dbReference type="GO" id="GO:0005829">
    <property type="term" value="C:cytosol"/>
    <property type="evidence" value="ECO:0007669"/>
    <property type="project" value="TreeGrafter"/>
</dbReference>
<dbReference type="PANTHER" id="PTHR33539:SF1">
    <property type="entry name" value="UPF0764 PROTEIN C16ORF89"/>
    <property type="match status" value="1"/>
</dbReference>
<sequence>MNIIAIFNMKSLLYVMVFLPSLLVSSNYSRRDVEFKLHTILNFIDTRYTEFHFDALLGITLAHACLQNTLTYPITSNSRRNVISLSDKCQMIYNKIYPLLPDNPKYMITFRNKLLDVNGWRNIMSNKFVLHGIDYLGYYKNWTTETITGNKMASYKGIKSDVCLREILELSKSNRNCYISTICREMMLDENRIDSGYLLTHRLLYLLVTKLQNCKLPDNFVSIDIYTKRYCSFIFKEAVTSEMLGYPYHDIFLEQVVLCGLEGYAEFLDQRWLNEILSWQNPFGCYESMQRNVTKRTTFTIDFGCSDHTTGLAAAVLALHLRFIDWPNVMDRKFQ</sequence>
<keyword evidence="3" id="KW-1185">Reference proteome</keyword>